<keyword evidence="1" id="KW-0472">Membrane</keyword>
<evidence type="ECO:0000313" key="4">
    <source>
        <dbReference type="Proteomes" id="UP001146793"/>
    </source>
</evidence>
<accession>A0AAV7YHB5</accession>
<gene>
    <name evidence="2" type="ORF">M0812_26434</name>
    <name evidence="3" type="ORF">M0813_22393</name>
</gene>
<feature type="transmembrane region" description="Helical" evidence="1">
    <location>
        <begin position="261"/>
        <end position="282"/>
    </location>
</feature>
<reference evidence="3" key="1">
    <citation type="submission" date="2022-08" db="EMBL/GenBank/DDBJ databases">
        <title>Novel sulfate-reducing endosymbionts in the free-living metamonad Anaeramoeba.</title>
        <authorList>
            <person name="Jerlstrom-Hultqvist J."/>
            <person name="Cepicka I."/>
            <person name="Gallot-Lavallee L."/>
            <person name="Salas-Leiva D."/>
            <person name="Curtis B.A."/>
            <person name="Zahonova K."/>
            <person name="Pipaliya S."/>
            <person name="Dacks J."/>
            <person name="Roger A.J."/>
        </authorList>
    </citation>
    <scope>NUCLEOTIDE SEQUENCE</scope>
    <source>
        <strain evidence="3">Schooner1</strain>
    </source>
</reference>
<sequence length="400" mass="45641">MVTTYNNFWKLWSRALIVSAIMYGSFLVLCFLDTLIKNYRKRGGYWSINSVEKKQKVRTLAQSLLDDVRLCSLSITSLLFCLTMGALRRTFTNAAAFDIPQMWWHSLASVIDITFIILFNKFVARRSLKDLGYPAFNTRSGWIPNPKKNLMRLAYVLCICAGTHFITPLFYKIFGCFQKIQVFDYSKSSVYQKNGSAGVFYFFFVQLVCFYINGVDEESHWRGFTKSIYGEEDRKSPIVVYIISGSVYAGVHALNNGSNDIGVYLLVLFNIISEGALWYGLYSTTHDLVGNWYQHDIDDLFSIWFGATSLAGYALPAGQIAPFYIKCKNKWISGGAFGPGGSIIYIFQNLWTLSVILVLRYIIKHYNTPLSPQENKKFETDQVFEEDFMSSGTFESTSTD</sequence>
<dbReference type="GO" id="GO:0006508">
    <property type="term" value="P:proteolysis"/>
    <property type="evidence" value="ECO:0007669"/>
    <property type="project" value="UniProtKB-KW"/>
</dbReference>
<feature type="transmembrane region" description="Helical" evidence="1">
    <location>
        <begin position="153"/>
        <end position="174"/>
    </location>
</feature>
<evidence type="ECO:0000313" key="5">
    <source>
        <dbReference type="Proteomes" id="UP001150062"/>
    </source>
</evidence>
<dbReference type="AlphaFoldDB" id="A0AAV7YHB5"/>
<keyword evidence="5" id="KW-1185">Reference proteome</keyword>
<feature type="transmembrane region" description="Helical" evidence="1">
    <location>
        <begin position="68"/>
        <end position="87"/>
    </location>
</feature>
<evidence type="ECO:0000313" key="2">
    <source>
        <dbReference type="EMBL" id="KAJ3426864.1"/>
    </source>
</evidence>
<feature type="transmembrane region" description="Helical" evidence="1">
    <location>
        <begin position="102"/>
        <end position="119"/>
    </location>
</feature>
<feature type="transmembrane region" description="Helical" evidence="1">
    <location>
        <begin position="345"/>
        <end position="363"/>
    </location>
</feature>
<dbReference type="Proteomes" id="UP001150062">
    <property type="component" value="Unassembled WGS sequence"/>
</dbReference>
<comment type="caution">
    <text evidence="2">The sequence shown here is derived from an EMBL/GenBank/DDBJ whole genome shotgun (WGS) entry which is preliminary data.</text>
</comment>
<dbReference type="EMBL" id="JAOAOG010000172">
    <property type="protein sequence ID" value="KAJ6243252.1"/>
    <property type="molecule type" value="Genomic_DNA"/>
</dbReference>
<feature type="transmembrane region" description="Helical" evidence="1">
    <location>
        <begin position="236"/>
        <end position="255"/>
    </location>
</feature>
<evidence type="ECO:0000313" key="3">
    <source>
        <dbReference type="EMBL" id="KAJ6243252.1"/>
    </source>
</evidence>
<dbReference type="EMBL" id="JANTQA010000063">
    <property type="protein sequence ID" value="KAJ3426864.1"/>
    <property type="molecule type" value="Genomic_DNA"/>
</dbReference>
<dbReference type="GO" id="GO:0008233">
    <property type="term" value="F:peptidase activity"/>
    <property type="evidence" value="ECO:0007669"/>
    <property type="project" value="UniProtKB-KW"/>
</dbReference>
<organism evidence="2 4">
    <name type="scientific">Anaeramoeba flamelloides</name>
    <dbReference type="NCBI Taxonomy" id="1746091"/>
    <lineage>
        <taxon>Eukaryota</taxon>
        <taxon>Metamonada</taxon>
        <taxon>Anaeramoebidae</taxon>
        <taxon>Anaeramoeba</taxon>
    </lineage>
</organism>
<keyword evidence="1" id="KW-0812">Transmembrane</keyword>
<keyword evidence="2" id="KW-0645">Protease</keyword>
<keyword evidence="1" id="KW-1133">Transmembrane helix</keyword>
<feature type="transmembrane region" description="Helical" evidence="1">
    <location>
        <begin position="194"/>
        <end position="215"/>
    </location>
</feature>
<feature type="transmembrane region" description="Helical" evidence="1">
    <location>
        <begin position="303"/>
        <end position="325"/>
    </location>
</feature>
<protein>
    <submittedName>
        <fullName evidence="2">Membrane-associated protease-related</fullName>
    </submittedName>
</protein>
<dbReference type="Proteomes" id="UP001146793">
    <property type="component" value="Unassembled WGS sequence"/>
</dbReference>
<keyword evidence="2" id="KW-0378">Hydrolase</keyword>
<feature type="transmembrane region" description="Helical" evidence="1">
    <location>
        <begin position="12"/>
        <end position="32"/>
    </location>
</feature>
<reference evidence="2" key="2">
    <citation type="submission" date="2022-08" db="EMBL/GenBank/DDBJ databases">
        <title>Novel sulphate-reducing endosymbionts in the free-living metamonad Anaeramoeba.</title>
        <authorList>
            <person name="Jerlstrom-Hultqvist J."/>
            <person name="Cepicka I."/>
            <person name="Gallot-Lavallee L."/>
            <person name="Salas-Leiva D."/>
            <person name="Curtis B.A."/>
            <person name="Zahonova K."/>
            <person name="Pipaliya S."/>
            <person name="Dacks J."/>
            <person name="Roger A.J."/>
        </authorList>
    </citation>
    <scope>NUCLEOTIDE SEQUENCE</scope>
    <source>
        <strain evidence="2">Busselton2</strain>
    </source>
</reference>
<name>A0AAV7YHB5_9EUKA</name>
<proteinExistence type="predicted"/>
<evidence type="ECO:0000256" key="1">
    <source>
        <dbReference type="SAM" id="Phobius"/>
    </source>
</evidence>